<feature type="coiled-coil region" evidence="1">
    <location>
        <begin position="527"/>
        <end position="558"/>
    </location>
</feature>
<keyword evidence="1" id="KW-0175">Coiled coil</keyword>
<comment type="caution">
    <text evidence="3">The sequence shown here is derived from an EMBL/GenBank/DDBJ whole genome shotgun (WGS) entry which is preliminary data.</text>
</comment>
<organism evidence="3 4">
    <name type="scientific">Beauveria bassiana</name>
    <name type="common">White muscardine disease fungus</name>
    <name type="synonym">Tritirachium shiotae</name>
    <dbReference type="NCBI Taxonomy" id="176275"/>
    <lineage>
        <taxon>Eukaryota</taxon>
        <taxon>Fungi</taxon>
        <taxon>Dikarya</taxon>
        <taxon>Ascomycota</taxon>
        <taxon>Pezizomycotina</taxon>
        <taxon>Sordariomycetes</taxon>
        <taxon>Hypocreomycetidae</taxon>
        <taxon>Hypocreales</taxon>
        <taxon>Cordycipitaceae</taxon>
        <taxon>Beauveria</taxon>
    </lineage>
</organism>
<name>A0A2S7Y2C4_BEABA</name>
<evidence type="ECO:0000313" key="4">
    <source>
        <dbReference type="Proteomes" id="UP000237441"/>
    </source>
</evidence>
<dbReference type="EMBL" id="JRHA01000002">
    <property type="protein sequence ID" value="PQK10012.1"/>
    <property type="molecule type" value="Genomic_DNA"/>
</dbReference>
<dbReference type="Gene3D" id="1.10.287.950">
    <property type="entry name" value="Methyl-accepting chemotaxis protein"/>
    <property type="match status" value="1"/>
</dbReference>
<proteinExistence type="predicted"/>
<accession>A0A2S7Y2C4</accession>
<feature type="region of interest" description="Disordered" evidence="2">
    <location>
        <begin position="207"/>
        <end position="258"/>
    </location>
</feature>
<protein>
    <submittedName>
        <fullName evidence="3">Uncharacterized protein</fullName>
    </submittedName>
</protein>
<dbReference type="Proteomes" id="UP000237441">
    <property type="component" value="Unassembled WGS sequence"/>
</dbReference>
<gene>
    <name evidence="3" type="ORF">BB8028_0002g03360</name>
</gene>
<evidence type="ECO:0000313" key="3">
    <source>
        <dbReference type="EMBL" id="PQK10012.1"/>
    </source>
</evidence>
<reference evidence="3 4" key="1">
    <citation type="submission" date="2016-07" db="EMBL/GenBank/DDBJ databases">
        <title>Comparative genomics of the entomopathogenic fungus Beauveria bassiana.</title>
        <authorList>
            <person name="Valero Jimenez C.A."/>
            <person name="Zwaan B.J."/>
            <person name="Van Kan J.A."/>
            <person name="Takken W."/>
            <person name="Debets A.J."/>
            <person name="Schoustra S.E."/>
            <person name="Koenraadt C.J."/>
        </authorList>
    </citation>
    <scope>NUCLEOTIDE SEQUENCE [LARGE SCALE GENOMIC DNA]</scope>
    <source>
        <strain evidence="3 4">ARSEF 8028</strain>
    </source>
</reference>
<dbReference type="OrthoDB" id="4870875at2759"/>
<dbReference type="AlphaFoldDB" id="A0A2S7Y2C4"/>
<evidence type="ECO:0000256" key="1">
    <source>
        <dbReference type="SAM" id="Coils"/>
    </source>
</evidence>
<evidence type="ECO:0000256" key="2">
    <source>
        <dbReference type="SAM" id="MobiDB-lite"/>
    </source>
</evidence>
<sequence>MNNTTALQTALPLRHDTYLVDEKDSELVGRLVRIYRTYAFSLSSLEQRDFRQMIRKREYKRGDGRSDPSDIVLHHVYGGMYHRKKRCWMGDKVTFTKWALLATLYSAESLAELAKVVTRLGIDRQPCWQKYADHHDGDDEKGDDNLGPLELPNAAELASGCTKRVRISAGPPIAASGSDTDEALSVANDAEMQPPSRCSLTVEQQDVENHKDGISGRISSDNSHGELERRLHHRKHRLTETDLTSPQPASKRRDCHSDISHGVNASVCSLSRTASPKPSNYELPLGSDDAALIWQEITRLHQPLCSITADNIALHKIVDASEANSIALHKKVDALEAKTNVQDVDEALLQDALAREREQNCLLLQRVHKLEESHKSYSPIMDKIYQKILEYTIRTDELARNHQKRDEALLKTQTDVEECRGSVEECQAGVEECHKAVEEYRADLEQCRSGVKDCHKVVEECQAGMEERHKVVEKCRTGIEDCQMAVGNLPADLDRVKVSIRRMVETSMRKSDERLAEELRRSMSFHRKNTTGSLRDMNREVQKALEETKRLAQQCSDENLDRVVKQKVAHLFELVGGIVKRGLEDKD</sequence>